<organism evidence="3 4">
    <name type="scientific">Lobosporangium transversale</name>
    <dbReference type="NCBI Taxonomy" id="64571"/>
    <lineage>
        <taxon>Eukaryota</taxon>
        <taxon>Fungi</taxon>
        <taxon>Fungi incertae sedis</taxon>
        <taxon>Mucoromycota</taxon>
        <taxon>Mortierellomycotina</taxon>
        <taxon>Mortierellomycetes</taxon>
        <taxon>Mortierellales</taxon>
        <taxon>Mortierellaceae</taxon>
        <taxon>Lobosporangium</taxon>
    </lineage>
</organism>
<dbReference type="RefSeq" id="XP_021886479.1">
    <property type="nucleotide sequence ID" value="XM_022027381.1"/>
</dbReference>
<feature type="compositionally biased region" description="Basic and acidic residues" evidence="2">
    <location>
        <begin position="497"/>
        <end position="506"/>
    </location>
</feature>
<name>A0A1Y2H2N1_9FUNG</name>
<gene>
    <name evidence="3" type="ORF">BCR41DRAFT_382751</name>
</gene>
<evidence type="ECO:0000313" key="3">
    <source>
        <dbReference type="EMBL" id="ORZ28806.1"/>
    </source>
</evidence>
<feature type="compositionally biased region" description="Polar residues" evidence="2">
    <location>
        <begin position="485"/>
        <end position="496"/>
    </location>
</feature>
<accession>A0A1Y2H2N1</accession>
<feature type="region of interest" description="Disordered" evidence="2">
    <location>
        <begin position="402"/>
        <end position="565"/>
    </location>
</feature>
<sequence>MTSELTYTEGCYCLQGQKCPHWIVSNRQAHLELTPQYSDQSRHDESEGSTQDHRSLIIELQRELRIAMLEIEKVNKTSRDLAKINHELEEARFVAVSDQARTAKRLLLMTSQLEHTEQALFNLTQEIGDGQKDSELLRIERIKREALQEREDASRLKIEGLQDELHEVQRSERTAQQKLLIMQTKYEALGKRYDLLRRQTQELDLVRESREALAWLKETTERLCSPPQGSLGQAIQQEKSLQGSAGSVAPINIYQTSPSSSPPYPTAISEPPLIAQNQLVSLIKELATTNSTLRNELAEYRDLLQDARNEVITLRSQVEDYEHGHAYECCNCGYFEDPAETVLTAKTTNDANPQHVKEHAEAHSGSPPPYVTTHPTEQHLHHHFHLPGVRGNIFGELERRYHQDQQPLSSSKRRDRHSSKRESGGRRSSRDHHNGALHSKSAHPRSHSHHRHSHSNQHANPTDVRTTTVSTSTSTSEARRALIPSGTNSSTQTSAETKQRAHDGTSAKKSRGIGKRSLYTDVDMDLLGSGSERDDDDQRNRNEFRDPAESLSDIGESESDHEPGFVATFAEALSFLSFFSGPLSGSSP</sequence>
<keyword evidence="4" id="KW-1185">Reference proteome</keyword>
<feature type="coiled-coil region" evidence="1">
    <location>
        <begin position="139"/>
        <end position="178"/>
    </location>
</feature>
<evidence type="ECO:0000256" key="2">
    <source>
        <dbReference type="SAM" id="MobiDB-lite"/>
    </source>
</evidence>
<feature type="coiled-coil region" evidence="1">
    <location>
        <begin position="283"/>
        <end position="324"/>
    </location>
</feature>
<proteinExistence type="predicted"/>
<feature type="compositionally biased region" description="Basic and acidic residues" evidence="2">
    <location>
        <begin position="536"/>
        <end position="548"/>
    </location>
</feature>
<feature type="region of interest" description="Disordered" evidence="2">
    <location>
        <begin position="354"/>
        <end position="374"/>
    </location>
</feature>
<protein>
    <submittedName>
        <fullName evidence="3">Uncharacterized protein</fullName>
    </submittedName>
</protein>
<comment type="caution">
    <text evidence="3">The sequence shown here is derived from an EMBL/GenBank/DDBJ whole genome shotgun (WGS) entry which is preliminary data.</text>
</comment>
<feature type="compositionally biased region" description="Low complexity" evidence="2">
    <location>
        <begin position="466"/>
        <end position="476"/>
    </location>
</feature>
<keyword evidence="1" id="KW-0175">Coiled coil</keyword>
<dbReference type="OrthoDB" id="4088568at2759"/>
<dbReference type="Proteomes" id="UP000193648">
    <property type="component" value="Unassembled WGS sequence"/>
</dbReference>
<feature type="compositionally biased region" description="Basic residues" evidence="2">
    <location>
        <begin position="440"/>
        <end position="455"/>
    </location>
</feature>
<feature type="compositionally biased region" description="Polar residues" evidence="2">
    <location>
        <begin position="456"/>
        <end position="465"/>
    </location>
</feature>
<reference evidence="3 4" key="1">
    <citation type="submission" date="2016-07" db="EMBL/GenBank/DDBJ databases">
        <title>Pervasive Adenine N6-methylation of Active Genes in Fungi.</title>
        <authorList>
            <consortium name="DOE Joint Genome Institute"/>
            <person name="Mondo S.J."/>
            <person name="Dannebaum R.O."/>
            <person name="Kuo R.C."/>
            <person name="Labutti K."/>
            <person name="Haridas S."/>
            <person name="Kuo A."/>
            <person name="Salamov A."/>
            <person name="Ahrendt S.R."/>
            <person name="Lipzen A."/>
            <person name="Sullivan W."/>
            <person name="Andreopoulos W.B."/>
            <person name="Clum A."/>
            <person name="Lindquist E."/>
            <person name="Daum C."/>
            <person name="Ramamoorthy G.K."/>
            <person name="Gryganskyi A."/>
            <person name="Culley D."/>
            <person name="Magnuson J.K."/>
            <person name="James T.Y."/>
            <person name="O'Malley M.A."/>
            <person name="Stajich J.E."/>
            <person name="Spatafora J.W."/>
            <person name="Visel A."/>
            <person name="Grigoriev I.V."/>
        </authorList>
    </citation>
    <scope>NUCLEOTIDE SEQUENCE [LARGE SCALE GENOMIC DNA]</scope>
    <source>
        <strain evidence="3 4">NRRL 3116</strain>
    </source>
</reference>
<dbReference type="EMBL" id="MCFF01000001">
    <property type="protein sequence ID" value="ORZ28806.1"/>
    <property type="molecule type" value="Genomic_DNA"/>
</dbReference>
<dbReference type="GeneID" id="33569224"/>
<evidence type="ECO:0000313" key="4">
    <source>
        <dbReference type="Proteomes" id="UP000193648"/>
    </source>
</evidence>
<evidence type="ECO:0000256" key="1">
    <source>
        <dbReference type="SAM" id="Coils"/>
    </source>
</evidence>
<dbReference type="AlphaFoldDB" id="A0A1Y2H2N1"/>
<dbReference type="STRING" id="64571.A0A1Y2H2N1"/>
<dbReference type="InParanoid" id="A0A1Y2H2N1"/>